<protein>
    <submittedName>
        <fullName evidence="1">Uncharacterized protein</fullName>
    </submittedName>
</protein>
<dbReference type="AlphaFoldDB" id="A0A0M2Q4C1"/>
<gene>
    <name evidence="1" type="ORF">PROH_03545</name>
</gene>
<evidence type="ECO:0000313" key="2">
    <source>
        <dbReference type="Proteomes" id="UP000034681"/>
    </source>
</evidence>
<accession>A0A0M2Q4C1</accession>
<organism evidence="1 2">
    <name type="scientific">Prochlorothrix hollandica PCC 9006 = CALU 1027</name>
    <dbReference type="NCBI Taxonomy" id="317619"/>
    <lineage>
        <taxon>Bacteria</taxon>
        <taxon>Bacillati</taxon>
        <taxon>Cyanobacteriota</taxon>
        <taxon>Cyanophyceae</taxon>
        <taxon>Prochlorotrichales</taxon>
        <taxon>Prochlorotrichaceae</taxon>
        <taxon>Prochlorothrix</taxon>
    </lineage>
</organism>
<dbReference type="EMBL" id="AJTX02000002">
    <property type="protein sequence ID" value="KKJ01422.1"/>
    <property type="molecule type" value="Genomic_DNA"/>
</dbReference>
<keyword evidence="2" id="KW-1185">Reference proteome</keyword>
<evidence type="ECO:0000313" key="1">
    <source>
        <dbReference type="EMBL" id="KKJ01422.1"/>
    </source>
</evidence>
<dbReference type="STRING" id="317619.GCA_000332315_03989"/>
<reference evidence="1" key="1">
    <citation type="submission" date="2012-04" db="EMBL/GenBank/DDBJ databases">
        <authorList>
            <person name="Borisov I.G."/>
            <person name="Ivanikova N.V."/>
            <person name="Pinevich A.V."/>
        </authorList>
    </citation>
    <scope>NUCLEOTIDE SEQUENCE</scope>
    <source>
        <strain evidence="1">CALU 1027</strain>
    </source>
</reference>
<dbReference type="Proteomes" id="UP000034681">
    <property type="component" value="Unassembled WGS sequence"/>
</dbReference>
<name>A0A0M2Q4C1_PROHO</name>
<sequence length="60" mass="6526">MVLFPAWEGLGVGLTSRSSLAQDLDFMLGILPESYGILNFYPLTASAHPVNSYPGIKVNR</sequence>
<comment type="caution">
    <text evidence="1">The sequence shown here is derived from an EMBL/GenBank/DDBJ whole genome shotgun (WGS) entry which is preliminary data.</text>
</comment>
<proteinExistence type="predicted"/>